<dbReference type="GO" id="GO:0008970">
    <property type="term" value="F:phospholipase A1 activity"/>
    <property type="evidence" value="ECO:0007669"/>
    <property type="project" value="UniProtKB-UniRule"/>
</dbReference>
<evidence type="ECO:0000256" key="7">
    <source>
        <dbReference type="SAM" id="MobiDB-lite"/>
    </source>
</evidence>
<dbReference type="InterPro" id="IPR029058">
    <property type="entry name" value="AB_hydrolase_fold"/>
</dbReference>
<dbReference type="Proteomes" id="UP001054889">
    <property type="component" value="Unassembled WGS sequence"/>
</dbReference>
<feature type="domain" description="Fungal lipase-type" evidence="8">
    <location>
        <begin position="164"/>
        <end position="328"/>
    </location>
</feature>
<evidence type="ECO:0000256" key="1">
    <source>
        <dbReference type="ARBA" id="ARBA00003523"/>
    </source>
</evidence>
<evidence type="ECO:0000313" key="10">
    <source>
        <dbReference type="Proteomes" id="UP001054889"/>
    </source>
</evidence>
<evidence type="ECO:0000256" key="3">
    <source>
        <dbReference type="ARBA" id="ARBA00022801"/>
    </source>
</evidence>
<keyword evidence="3 6" id="KW-0378">Hydrolase</keyword>
<dbReference type="SUPFAM" id="SSF53474">
    <property type="entry name" value="alpha/beta-Hydrolases"/>
    <property type="match status" value="1"/>
</dbReference>
<dbReference type="FunFam" id="3.40.50.1820:FF:000065">
    <property type="entry name" value="Phospholipase A1-II 3"/>
    <property type="match status" value="1"/>
</dbReference>
<keyword evidence="4 6" id="KW-0442">Lipid degradation</keyword>
<dbReference type="CDD" id="cd00519">
    <property type="entry name" value="Lipase_3"/>
    <property type="match status" value="1"/>
</dbReference>
<dbReference type="AlphaFoldDB" id="A0AAV5C8C6"/>
<feature type="compositionally biased region" description="Basic and acidic residues" evidence="7">
    <location>
        <begin position="1"/>
        <end position="17"/>
    </location>
</feature>
<comment type="function">
    <text evidence="1 6">Acylhydrolase that catalyzes the hydrolysis of phospholipids at the sn-1 position.</text>
</comment>
<dbReference type="InterPro" id="IPR002921">
    <property type="entry name" value="Fungal_lipase-type"/>
</dbReference>
<dbReference type="GO" id="GO:0005737">
    <property type="term" value="C:cytoplasm"/>
    <property type="evidence" value="ECO:0007669"/>
    <property type="project" value="UniProtKB-ARBA"/>
</dbReference>
<dbReference type="PANTHER" id="PTHR31828">
    <property type="entry name" value="PHOSPHOLIPASE A1-IIGAMMA"/>
    <property type="match status" value="1"/>
</dbReference>
<dbReference type="GO" id="GO:0016042">
    <property type="term" value="P:lipid catabolic process"/>
    <property type="evidence" value="ECO:0007669"/>
    <property type="project" value="UniProtKB-UniRule"/>
</dbReference>
<evidence type="ECO:0000259" key="8">
    <source>
        <dbReference type="Pfam" id="PF01764"/>
    </source>
</evidence>
<accession>A0AAV5C8C6</accession>
<dbReference type="Gene3D" id="3.40.50.1820">
    <property type="entry name" value="alpha/beta hydrolase"/>
    <property type="match status" value="1"/>
</dbReference>
<dbReference type="Pfam" id="PF01764">
    <property type="entry name" value="Lipase_3"/>
    <property type="match status" value="1"/>
</dbReference>
<name>A0AAV5C8C6_ELECO</name>
<sequence length="428" mass="47611">MHQEPLRSFGSDRREKQQQLQRRRLPPPDQAAGVAKRWRELHGATSWNGLLDPLDMDLRKSIISYGEFAQATYDGFNTERRSPHCGACTYGADELLHVSGVGHAGSYKITKFIYSTSTLPLPAAFLLLPLAALKDVWSRESNFMGYVAVATDEGAAALGRRDIVVAWRGTIKPIEWTKDLDVTPAPAGPVLGSVASKHPLAMVHHGFLSLYTSSNAESKFNKTSARDQVFEEVRRLMELYKDEETSITVTGHSLGAALASINAIDMAANGVNNSTNKPPCPVTAFVFACPHVGNLFFKTACRSIRKEHNLRSLHIMNLGDVVPLVPAVSYVDVHVQLPINTSRSPYLNFPLTPVSLHNLELYLHGIAGEQGSRGGFRLEIERDLALIHKTSDVLKDEYPVPGWWWILQHRGMVKNEEGKWELMDFKHI</sequence>
<feature type="region of interest" description="Disordered" evidence="7">
    <location>
        <begin position="1"/>
        <end position="35"/>
    </location>
</feature>
<gene>
    <name evidence="9" type="primary">ga11006</name>
    <name evidence="9" type="ORF">PR202_ga11006</name>
</gene>
<evidence type="ECO:0000256" key="4">
    <source>
        <dbReference type="ARBA" id="ARBA00022963"/>
    </source>
</evidence>
<organism evidence="9 10">
    <name type="scientific">Eleusine coracana subsp. coracana</name>
    <dbReference type="NCBI Taxonomy" id="191504"/>
    <lineage>
        <taxon>Eukaryota</taxon>
        <taxon>Viridiplantae</taxon>
        <taxon>Streptophyta</taxon>
        <taxon>Embryophyta</taxon>
        <taxon>Tracheophyta</taxon>
        <taxon>Spermatophyta</taxon>
        <taxon>Magnoliopsida</taxon>
        <taxon>Liliopsida</taxon>
        <taxon>Poales</taxon>
        <taxon>Poaceae</taxon>
        <taxon>PACMAD clade</taxon>
        <taxon>Chloridoideae</taxon>
        <taxon>Cynodonteae</taxon>
        <taxon>Eleusininae</taxon>
        <taxon>Eleusine</taxon>
    </lineage>
</organism>
<keyword evidence="5 6" id="KW-0443">Lipid metabolism</keyword>
<dbReference type="PANTHER" id="PTHR31828:SF53">
    <property type="entry name" value="PHOSPHOLIPASE A1"/>
    <property type="match status" value="1"/>
</dbReference>
<dbReference type="EMBL" id="BQKI01000005">
    <property type="protein sequence ID" value="GJM94366.1"/>
    <property type="molecule type" value="Genomic_DNA"/>
</dbReference>
<comment type="caution">
    <text evidence="9">The sequence shown here is derived from an EMBL/GenBank/DDBJ whole genome shotgun (WGS) entry which is preliminary data.</text>
</comment>
<reference evidence="9" key="2">
    <citation type="submission" date="2021-12" db="EMBL/GenBank/DDBJ databases">
        <title>Resequencing data analysis of finger millet.</title>
        <authorList>
            <person name="Hatakeyama M."/>
            <person name="Aluri S."/>
            <person name="Balachadran M.T."/>
            <person name="Sivarajan S.R."/>
            <person name="Poveda L."/>
            <person name="Shimizu-Inatsugi R."/>
            <person name="Schlapbach R."/>
            <person name="Sreeman S.M."/>
            <person name="Shimizu K.K."/>
        </authorList>
    </citation>
    <scope>NUCLEOTIDE SEQUENCE</scope>
</reference>
<comment type="similarity">
    <text evidence="2 6">Belongs to the AB hydrolase superfamily. Lipase family.</text>
</comment>
<dbReference type="EC" id="3.1.1.-" evidence="6"/>
<proteinExistence type="inferred from homology"/>
<keyword evidence="10" id="KW-1185">Reference proteome</keyword>
<dbReference type="InterPro" id="IPR033556">
    <property type="entry name" value="PLA"/>
</dbReference>
<evidence type="ECO:0000313" key="9">
    <source>
        <dbReference type="EMBL" id="GJM94366.1"/>
    </source>
</evidence>
<evidence type="ECO:0000256" key="6">
    <source>
        <dbReference type="RuleBase" id="RU367093"/>
    </source>
</evidence>
<protein>
    <recommendedName>
        <fullName evidence="6">Phospholipase A1</fullName>
        <ecNumber evidence="6">3.1.1.-</ecNumber>
    </recommendedName>
</protein>
<evidence type="ECO:0000256" key="5">
    <source>
        <dbReference type="ARBA" id="ARBA00023098"/>
    </source>
</evidence>
<evidence type="ECO:0000256" key="2">
    <source>
        <dbReference type="ARBA" id="ARBA00010701"/>
    </source>
</evidence>
<reference evidence="9" key="1">
    <citation type="journal article" date="2018" name="DNA Res.">
        <title>Multiple hybrid de novo genome assembly of finger millet, an orphan allotetraploid crop.</title>
        <authorList>
            <person name="Hatakeyama M."/>
            <person name="Aluri S."/>
            <person name="Balachadran M.T."/>
            <person name="Sivarajan S.R."/>
            <person name="Patrignani A."/>
            <person name="Gruter S."/>
            <person name="Poveda L."/>
            <person name="Shimizu-Inatsugi R."/>
            <person name="Baeten J."/>
            <person name="Francoijs K.J."/>
            <person name="Nataraja K.N."/>
            <person name="Reddy Y.A.N."/>
            <person name="Phadnis S."/>
            <person name="Ravikumar R.L."/>
            <person name="Schlapbach R."/>
            <person name="Sreeman S.M."/>
            <person name="Shimizu K.K."/>
        </authorList>
    </citation>
    <scope>NUCLEOTIDE SEQUENCE</scope>
</reference>